<dbReference type="GO" id="GO:0005829">
    <property type="term" value="C:cytosol"/>
    <property type="evidence" value="ECO:0007669"/>
    <property type="project" value="TreeGrafter"/>
</dbReference>
<dbReference type="PANTHER" id="PTHR38099">
    <property type="entry name" value="LARGE RIBOSOMAL RNA SUBUNIT ACCUMULATION PROTEIN YCED"/>
    <property type="match status" value="1"/>
</dbReference>
<keyword evidence="4" id="KW-0690">Ribosome biogenesis</keyword>
<evidence type="ECO:0000256" key="3">
    <source>
        <dbReference type="ARBA" id="ARBA00015716"/>
    </source>
</evidence>
<evidence type="ECO:0000256" key="5">
    <source>
        <dbReference type="ARBA" id="ARBA00031841"/>
    </source>
</evidence>
<keyword evidence="8" id="KW-1185">Reference proteome</keyword>
<comment type="function">
    <text evidence="1">Plays a role in synthesis, processing and/or stability of 23S rRNA.</text>
</comment>
<dbReference type="STRING" id="650850.SAMN04488129_103146"/>
<dbReference type="InterPro" id="IPR039255">
    <property type="entry name" value="YceD_bac"/>
</dbReference>
<evidence type="ECO:0000313" key="7">
    <source>
        <dbReference type="EMBL" id="SEK62988.1"/>
    </source>
</evidence>
<reference evidence="8" key="1">
    <citation type="submission" date="2016-10" db="EMBL/GenBank/DDBJ databases">
        <authorList>
            <person name="Varghese N."/>
            <person name="Submissions S."/>
        </authorList>
    </citation>
    <scope>NUCLEOTIDE SEQUENCE [LARGE SCALE GENOMIC DNA]</scope>
    <source>
        <strain evidence="8">CGMCC 1.9150</strain>
    </source>
</reference>
<evidence type="ECO:0000256" key="4">
    <source>
        <dbReference type="ARBA" id="ARBA00022517"/>
    </source>
</evidence>
<proteinExistence type="inferred from homology"/>
<evidence type="ECO:0000313" key="8">
    <source>
        <dbReference type="Proteomes" id="UP000198807"/>
    </source>
</evidence>
<accession>A0A1H7IKQ6</accession>
<dbReference type="AlphaFoldDB" id="A0A1H7IKQ6"/>
<sequence length="196" mass="21561">MVTRDDSGFDRGWASAYHCAPMLTSRLPERVEPYKLVAHAEHLEGLVALAEMTRLAEEIGAQSGDAQVWMDFAIDSQGRREIHGHLEAELQLPCRRCLEPMATQVESDFRLGMVTSDALAGELPSTHEPVLVENEQLNLLAVVEDELILSLPQVVYHDEAECAVSRDQLNSGEATDESASAPASPFDVLRQIKGKP</sequence>
<dbReference type="InterPro" id="IPR003772">
    <property type="entry name" value="YceD"/>
</dbReference>
<evidence type="ECO:0000256" key="1">
    <source>
        <dbReference type="ARBA" id="ARBA00002868"/>
    </source>
</evidence>
<dbReference type="EMBL" id="FOBC01000003">
    <property type="protein sequence ID" value="SEK62988.1"/>
    <property type="molecule type" value="Genomic_DNA"/>
</dbReference>
<evidence type="ECO:0000256" key="6">
    <source>
        <dbReference type="SAM" id="MobiDB-lite"/>
    </source>
</evidence>
<gene>
    <name evidence="7" type="ORF">SAMN04488129_103146</name>
</gene>
<comment type="similarity">
    <text evidence="2">Belongs to the DUF177 domain family.</text>
</comment>
<organism evidence="7 8">
    <name type="scientific">Halomonas daqiaonensis</name>
    <dbReference type="NCBI Taxonomy" id="650850"/>
    <lineage>
        <taxon>Bacteria</taxon>
        <taxon>Pseudomonadati</taxon>
        <taxon>Pseudomonadota</taxon>
        <taxon>Gammaproteobacteria</taxon>
        <taxon>Oceanospirillales</taxon>
        <taxon>Halomonadaceae</taxon>
        <taxon>Halomonas</taxon>
    </lineage>
</organism>
<feature type="region of interest" description="Disordered" evidence="6">
    <location>
        <begin position="168"/>
        <end position="187"/>
    </location>
</feature>
<evidence type="ECO:0000256" key="2">
    <source>
        <dbReference type="ARBA" id="ARBA00010740"/>
    </source>
</evidence>
<dbReference type="GO" id="GO:0042254">
    <property type="term" value="P:ribosome biogenesis"/>
    <property type="evidence" value="ECO:0007669"/>
    <property type="project" value="UniProtKB-KW"/>
</dbReference>
<dbReference type="Proteomes" id="UP000198807">
    <property type="component" value="Unassembled WGS sequence"/>
</dbReference>
<protein>
    <recommendedName>
        <fullName evidence="3">Large ribosomal RNA subunit accumulation protein YceD</fullName>
    </recommendedName>
    <alternativeName>
        <fullName evidence="5">23S rRNA accumulation protein YceD</fullName>
    </alternativeName>
</protein>
<name>A0A1H7IKQ6_9GAMM</name>
<dbReference type="Pfam" id="PF02620">
    <property type="entry name" value="YceD"/>
    <property type="match status" value="1"/>
</dbReference>
<dbReference type="PANTHER" id="PTHR38099:SF1">
    <property type="entry name" value="LARGE RIBOSOMAL RNA SUBUNIT ACCUMULATION PROTEIN YCED"/>
    <property type="match status" value="1"/>
</dbReference>